<dbReference type="OrthoDB" id="31183at2759"/>
<dbReference type="PANTHER" id="PTHR13457">
    <property type="entry name" value="BAP28"/>
    <property type="match status" value="1"/>
</dbReference>
<dbReference type="EMBL" id="JAPCXC010000031">
    <property type="protein sequence ID" value="KAJ1609751.1"/>
    <property type="molecule type" value="Genomic_DNA"/>
</dbReference>
<comment type="subcellular location">
    <subcellularLocation>
        <location evidence="1">Nucleus</location>
        <location evidence="1">Nucleolus</location>
    </subcellularLocation>
</comment>
<feature type="region of interest" description="Disordered" evidence="2">
    <location>
        <begin position="2171"/>
        <end position="2197"/>
    </location>
</feature>
<evidence type="ECO:0000313" key="3">
    <source>
        <dbReference type="EMBL" id="KAJ1609751.1"/>
    </source>
</evidence>
<dbReference type="GO" id="GO:0030515">
    <property type="term" value="F:snoRNA binding"/>
    <property type="evidence" value="ECO:0007669"/>
    <property type="project" value="TreeGrafter"/>
</dbReference>
<evidence type="ECO:0000256" key="2">
    <source>
        <dbReference type="SAM" id="MobiDB-lite"/>
    </source>
</evidence>
<dbReference type="GO" id="GO:0034455">
    <property type="term" value="C:t-UTP complex"/>
    <property type="evidence" value="ECO:0007669"/>
    <property type="project" value="TreeGrafter"/>
</dbReference>
<sequence length="2581" mass="294144">MSTELQKQINFQLRRNELAFLSQRALQVNKGRKGKVSFLFDTNTEFYARRGVVADSRIPIFEDVGRLRLLGEQGLLELESLNPRIAHQGFNELFEQAEVVSIQLLTKEETEERLDKLRKFIDFLVPHFLLDSAKICIEYLIQAYDVNVLLGEYLFYSFLPYHDMAEFCQLVRVLDIPDGSQAKGITDSIKSTRAVISSRSHLSAIFLRNPILFKGVVEFWEARLRTFSQTKNVALTNLITWLLIELIEDLSRSKDLRNLNFFLENIIEIIIFGSCLKDSQYEDLRSTAYCILYKLSTPVLNISKETQVRMIQELLRSISRNHSSAASYLPETILLMNHMLTQFGTLSHLETLDSKATEAILSHQQIFIHAFKQLLNWNSDFLQAFTLITKSIVHLGVIQGQNHHHSKSSRHFVQEIINHLGDESVPISSHENISPIIHSIILIFVDLYSPEKASDPYILDIFKLLHSNFQSELLSAVSFALSASSSSYRSAPSQLEEKAQNFLDAVLQQESIQSQSSQPENSRMFLTLLNHPDPSVLNSCFDMIIHLARQSHQQPDRMTVLERSIFDLSLKHFNGYSNHSQNQLFEEFALKLFTLQPTITISQFLDFQDTQSKWRVPLIFKALIGYLQYKATSTYSSLPEFIHKQVNGTFHSSLDVQDIVMESVFSQIFTTDFNTRLCDLFKSLTFILEHCQPSASQAHLLDILPLGHLEILFSILIFTSSGELPFSVDLREVSSGLISVLSKKDQVQAYLKSILDKSSPSFLEFSIILWKLSQLNRDLDVLPNSSFSDFGIQLDHYGQVAQLLESLYYNFYYHIHAESKQTHLTVGVFALALFRSVFQRVLAKDDHLFDSQLLNISLVDTLDTGLLSKHHLGLPVYNLIQRCLHSDHQLASLIVHFSRNLLNIISQSRSLKSSIGHLANYSPFYGSNVYTDMLISHSFSFLEILISKMAVSSKSIRDSLRVLYSVLVYSIIPAFLSQGSKSIKQASFRLCKAAKEQFQKVSQKSSLRFSDVLLSGEEDHQLDLDPVRKCYLDQFGPGISQVLNIIDAFLSHQSEVLVENLDRNLLEIIHAQEARDVFEVILTLNLVMILEMVQDDKGQYIRLNSEYLSDYISGNLNYSSESGSYHGMIVEILRSFSRGGEVRSVDLNQQRLLVILSFVKQGIQNLVNYSKRSGSSSLPGTIEEYIRLVKELRCVKERSQAREIWGDILLLIISRVVTGSIDDDEEFISLVMSVVSQISRDFPERIKEISLSQCVGARSAAARLDLLVARLLKMSADSYPHDEFTEQIILEWVYCDLNMVSLEALDEDSSQDHGHDAGRPSKCLPGLSQSLIEQILDYLRQVNGRLTGLKGNAELEKDRVFKIQIYLVRILEFAVQRGEMQPQEVEETVLAYFDIARNHEISVLLSNPMVMSCIISLFSNIRLADGAEPSSRTYLRVCEVLLSLYHHLIRDNLSSLHQVHFLIKSTLYSLGMFVDHFLGNALCLDSVSKERVKYVLFNALVGQQIQRIAQEGQFDQISDLLSLMEMLYGQIIYKNSTLGFNRIYGIFMVLKSYSSLHSNSTKCIRYMMRHQLLETNIGCYNQLLASILREMEIVFNHPSESSKILLYNLMLMVQALVYLLSYVLLNVEFQSSEVASFIQVFDHLVLIKTLMSKKVFKRLHVSENLDRGSSVLDQLEERYLFISSGPNSSETHPHKTLQKDIDSLIRSILESPQILRSIFIHWDLSKSLEFQIPDSSRSLLSHHLLKHKVDYFALILEESLEKKIKISASDHELVLISSHIQYMLSQDSQFFICHSEKHDFRNKFKIWVKYWHIIHLILQLVPAERFDKFIFSRILEFYKAFQSKEDDQILGIVFKLPVIHYYLVNRMEHLDQKHGLTVLGEIQFVLNDSIGTLKLLNRDIQSNFIHDKKVLSTINSMIISTYGMLDQNQNQDQDQDQNLSKTKAPDTWILPYLALISAVLSSKIASLIMDSNLRRVLLAEVLLDDSIVSSYDLCGLTSLLKSSKDCWSVEATDGEGLDSILAAGSRGGGAFKSVLEGLIVRIVLAYSRLTGSQVSSYSYKEDFISVYSEVLERISSGLFSKMSVYEKDESLYVRSTSKFAQDVGLDYSKLSSLILIMSVSIRFMENSKILKEREFVDRFSQFYLLLVNLLIINFSKLYLIKERSTGLAEGGSGLETKKMRSGTGRKRTDPRDEQEEQVRESMSCFISGVLGGDVLASHGLVNQGWLSGGERRGQAWREEGLSVWRLESSISTLVSVISLKLNSKRLKELVLLIKRLVHRNEESCLSKISKVASSPEKKSVRECYGEISSCSDLSLVKDIYSSRIWILVLLGIVETTGEYGIYCLIDDIVVDIKAISDLTQMNALSCVQNITIDQYNKVESGHKKRGGSADQQISRLDHLRNDFGWYWYHLGVYNLILVKTIYLKLSSERTRELKEEVPSSMENYLVSPIITNLDMFALFDPATTLSDSGCGRQWDIVLGEIWLSSVKYFRDSDLILAGMIRSLVNKVKNGNDKVRVFSGEVLLRIWKDEICSISVLPYLSDILPALKELLSDHSEELVSTAKLIIKKIEERTGEDISKQLC</sequence>
<accession>A0A9D5DNN0</accession>
<gene>
    <name evidence="3" type="ORF">OJ253_1456</name>
</gene>
<keyword evidence="1" id="KW-0539">Nucleus</keyword>
<dbReference type="GO" id="GO:0030686">
    <property type="term" value="C:90S preribosome"/>
    <property type="evidence" value="ECO:0007669"/>
    <property type="project" value="TreeGrafter"/>
</dbReference>
<feature type="compositionally biased region" description="Basic and acidic residues" evidence="2">
    <location>
        <begin position="2186"/>
        <end position="2197"/>
    </location>
</feature>
<dbReference type="GO" id="GO:0032040">
    <property type="term" value="C:small-subunit processome"/>
    <property type="evidence" value="ECO:0007669"/>
    <property type="project" value="TreeGrafter"/>
</dbReference>
<dbReference type="PANTHER" id="PTHR13457:SF1">
    <property type="entry name" value="HEAT REPEAT-CONTAINING PROTEIN 1"/>
    <property type="match status" value="1"/>
</dbReference>
<name>A0A9D5DNN0_9CRYT</name>
<protein>
    <recommendedName>
        <fullName evidence="1">HEAT repeat-containing protein 1</fullName>
    </recommendedName>
</protein>
<keyword evidence="1" id="KW-0687">Ribonucleoprotein</keyword>
<comment type="function">
    <text evidence="1">Involved in nucleolar processing of pre-18S ribosomal RNA.</text>
</comment>
<keyword evidence="1" id="KW-0690">Ribosome biogenesis</keyword>
<dbReference type="GO" id="GO:0045943">
    <property type="term" value="P:positive regulation of transcription by RNA polymerase I"/>
    <property type="evidence" value="ECO:0007669"/>
    <property type="project" value="TreeGrafter"/>
</dbReference>
<dbReference type="InterPro" id="IPR040191">
    <property type="entry name" value="UTP10"/>
</dbReference>
<dbReference type="GO" id="GO:0000462">
    <property type="term" value="P:maturation of SSU-rRNA from tricistronic rRNA transcript (SSU-rRNA, 5.8S rRNA, LSU-rRNA)"/>
    <property type="evidence" value="ECO:0007669"/>
    <property type="project" value="TreeGrafter"/>
</dbReference>
<keyword evidence="1" id="KW-0698">rRNA processing</keyword>
<proteinExistence type="inferred from homology"/>
<comment type="caution">
    <text evidence="3">The sequence shown here is derived from an EMBL/GenBank/DDBJ whole genome shotgun (WGS) entry which is preliminary data.</text>
</comment>
<reference evidence="3" key="1">
    <citation type="submission" date="2022-10" db="EMBL/GenBank/DDBJ databases">
        <title>Adaptive evolution leads to modifications in subtelomeric GC content in a zoonotic Cryptosporidium species.</title>
        <authorList>
            <person name="Li J."/>
            <person name="Feng Y."/>
            <person name="Xiao L."/>
        </authorList>
    </citation>
    <scope>NUCLEOTIDE SEQUENCE</scope>
    <source>
        <strain evidence="3">33844</strain>
    </source>
</reference>
<evidence type="ECO:0000256" key="1">
    <source>
        <dbReference type="RuleBase" id="RU367065"/>
    </source>
</evidence>
<comment type="similarity">
    <text evidence="1">Belongs to the HEATR1/UTP10 family.</text>
</comment>
<dbReference type="Proteomes" id="UP001067231">
    <property type="component" value="Unassembled WGS sequence"/>
</dbReference>
<organism evidence="3">
    <name type="scientific">Cryptosporidium canis</name>
    <dbReference type="NCBI Taxonomy" id="195482"/>
    <lineage>
        <taxon>Eukaryota</taxon>
        <taxon>Sar</taxon>
        <taxon>Alveolata</taxon>
        <taxon>Apicomplexa</taxon>
        <taxon>Conoidasida</taxon>
        <taxon>Coccidia</taxon>
        <taxon>Eucoccidiorida</taxon>
        <taxon>Eimeriorina</taxon>
        <taxon>Cryptosporidiidae</taxon>
        <taxon>Cryptosporidium</taxon>
    </lineage>
</organism>